<dbReference type="Proteomes" id="UP000004980">
    <property type="component" value="Unassembled WGS sequence"/>
</dbReference>
<protein>
    <submittedName>
        <fullName evidence="1">Uncharacterized protein</fullName>
    </submittedName>
</protein>
<proteinExistence type="predicted"/>
<evidence type="ECO:0000313" key="1">
    <source>
        <dbReference type="EMBL" id="EIM95962.1"/>
    </source>
</evidence>
<dbReference type="RefSeq" id="WP_007590068.1">
    <property type="nucleotide sequence ID" value="NZ_NFVC01000013.1"/>
</dbReference>
<organism evidence="1 2">
    <name type="scientific">Paraburkholderia hospita</name>
    <dbReference type="NCBI Taxonomy" id="169430"/>
    <lineage>
        <taxon>Bacteria</taxon>
        <taxon>Pseudomonadati</taxon>
        <taxon>Pseudomonadota</taxon>
        <taxon>Betaproteobacteria</taxon>
        <taxon>Burkholderiales</taxon>
        <taxon>Burkholderiaceae</taxon>
        <taxon>Paraburkholderia</taxon>
    </lineage>
</organism>
<accession>A0ABN0FBG9</accession>
<reference evidence="1 2" key="1">
    <citation type="journal article" date="2012" name="J. Bacteriol.">
        <title>Draft Genome Sequence of the Soil Bacterium Burkholderia terrae Strain BS001, Which Interacts with Fungal Surface Structures.</title>
        <authorList>
            <person name="Nazir R."/>
            <person name="Hansen M.A."/>
            <person name="Sorensen S."/>
            <person name="van Elsas J.D."/>
        </authorList>
    </citation>
    <scope>NUCLEOTIDE SEQUENCE [LARGE SCALE GENOMIC DNA]</scope>
    <source>
        <strain evidence="1 2">BS001</strain>
    </source>
</reference>
<comment type="caution">
    <text evidence="1">The sequence shown here is derived from an EMBL/GenBank/DDBJ whole genome shotgun (WGS) entry which is preliminary data.</text>
</comment>
<gene>
    <name evidence="1" type="ORF">WQE_36672</name>
</gene>
<evidence type="ECO:0000313" key="2">
    <source>
        <dbReference type="Proteomes" id="UP000004980"/>
    </source>
</evidence>
<sequence>MGETSNTHRGDIRLRFVFKVELARGASHISSTLSTASTAAAVAEVLEQFVVDNGLEKFDEFRALLVED</sequence>
<dbReference type="EMBL" id="AKAU01000215">
    <property type="protein sequence ID" value="EIM95962.1"/>
    <property type="molecule type" value="Genomic_DNA"/>
</dbReference>
<keyword evidence="2" id="KW-1185">Reference proteome</keyword>
<name>A0ABN0FBG9_9BURK</name>